<accession>A0A512D718</accession>
<dbReference type="PANTHER" id="PTHR35010:SF2">
    <property type="entry name" value="BLL4672 PROTEIN"/>
    <property type="match status" value="1"/>
</dbReference>
<keyword evidence="3" id="KW-1185">Reference proteome</keyword>
<dbReference type="InterPro" id="IPR001387">
    <property type="entry name" value="Cro/C1-type_HTH"/>
</dbReference>
<organism evidence="2 3">
    <name type="scientific">Terrabacter aerolatus</name>
    <dbReference type="NCBI Taxonomy" id="422442"/>
    <lineage>
        <taxon>Bacteria</taxon>
        <taxon>Bacillati</taxon>
        <taxon>Actinomycetota</taxon>
        <taxon>Actinomycetes</taxon>
        <taxon>Micrococcales</taxon>
        <taxon>Intrasporangiaceae</taxon>
        <taxon>Terrabacter</taxon>
    </lineage>
</organism>
<evidence type="ECO:0000259" key="1">
    <source>
        <dbReference type="PROSITE" id="PS50943"/>
    </source>
</evidence>
<dbReference type="SMART" id="SM00530">
    <property type="entry name" value="HTH_XRE"/>
    <property type="match status" value="1"/>
</dbReference>
<dbReference type="Proteomes" id="UP000321534">
    <property type="component" value="Unassembled WGS sequence"/>
</dbReference>
<proteinExistence type="predicted"/>
<dbReference type="Pfam" id="PF13560">
    <property type="entry name" value="HTH_31"/>
    <property type="match status" value="1"/>
</dbReference>
<dbReference type="SUPFAM" id="SSF47413">
    <property type="entry name" value="lambda repressor-like DNA-binding domains"/>
    <property type="match status" value="1"/>
</dbReference>
<dbReference type="OrthoDB" id="3518652at2"/>
<dbReference type="RefSeq" id="WP_147068631.1">
    <property type="nucleotide sequence ID" value="NZ_BJYX01000057.1"/>
</dbReference>
<gene>
    <name evidence="2" type="ORF">TAE01_40850</name>
</gene>
<dbReference type="InterPro" id="IPR041413">
    <property type="entry name" value="MLTR_LBD"/>
</dbReference>
<reference evidence="2 3" key="1">
    <citation type="submission" date="2019-07" db="EMBL/GenBank/DDBJ databases">
        <title>Whole genome shotgun sequence of Terrabacter aerolatus NBRC 106305.</title>
        <authorList>
            <person name="Hosoyama A."/>
            <person name="Uohara A."/>
            <person name="Ohji S."/>
            <person name="Ichikawa N."/>
        </authorList>
    </citation>
    <scope>NUCLEOTIDE SEQUENCE [LARGE SCALE GENOMIC DNA]</scope>
    <source>
        <strain evidence="2 3">NBRC 106305</strain>
    </source>
</reference>
<dbReference type="PANTHER" id="PTHR35010">
    <property type="entry name" value="BLL4672 PROTEIN-RELATED"/>
    <property type="match status" value="1"/>
</dbReference>
<sequence>MASNPDVQQFLTALRGRITPEQAGLTTFGSERRVPGLRREEVAQLAGVSTAYYTRMERGDLGGVSESVLYALVRALELNEAESAHLFDLARAATGLRRAPRVKPTPRVSPRLALLIDALDVPALAMTQLGDCVASNPMGRALFPDLFPPDRPPLNGTRYLFLDDRARVFYPDWEKTAREAVSGLRLMAGHDPSDRALMALVGELATRSADFRTWWGGHTVRTHFAGTKTIHHPVVGDMTLGFEVMALPSTPGLNLLTYIAEPSTPSADALNLLRSWTADSAATEIDTARQH</sequence>
<feature type="domain" description="HTH cro/C1-type" evidence="1">
    <location>
        <begin position="36"/>
        <end position="83"/>
    </location>
</feature>
<evidence type="ECO:0000313" key="2">
    <source>
        <dbReference type="EMBL" id="GEO32275.1"/>
    </source>
</evidence>
<dbReference type="InterPro" id="IPR010982">
    <property type="entry name" value="Lambda_DNA-bd_dom_sf"/>
</dbReference>
<evidence type="ECO:0000313" key="3">
    <source>
        <dbReference type="Proteomes" id="UP000321534"/>
    </source>
</evidence>
<dbReference type="Pfam" id="PF17765">
    <property type="entry name" value="MLTR_LBD"/>
    <property type="match status" value="1"/>
</dbReference>
<dbReference type="PROSITE" id="PS50943">
    <property type="entry name" value="HTH_CROC1"/>
    <property type="match status" value="1"/>
</dbReference>
<dbReference type="EMBL" id="BJYX01000057">
    <property type="protein sequence ID" value="GEO32275.1"/>
    <property type="molecule type" value="Genomic_DNA"/>
</dbReference>
<dbReference type="Gene3D" id="3.30.450.180">
    <property type="match status" value="1"/>
</dbReference>
<dbReference type="CDD" id="cd00093">
    <property type="entry name" value="HTH_XRE"/>
    <property type="match status" value="1"/>
</dbReference>
<dbReference type="Gene3D" id="1.10.260.40">
    <property type="entry name" value="lambda repressor-like DNA-binding domains"/>
    <property type="match status" value="1"/>
</dbReference>
<name>A0A512D718_9MICO</name>
<comment type="caution">
    <text evidence="2">The sequence shown here is derived from an EMBL/GenBank/DDBJ whole genome shotgun (WGS) entry which is preliminary data.</text>
</comment>
<dbReference type="AlphaFoldDB" id="A0A512D718"/>
<protein>
    <submittedName>
        <fullName evidence="2">Transcriptional regulator</fullName>
    </submittedName>
</protein>
<dbReference type="GO" id="GO:0003677">
    <property type="term" value="F:DNA binding"/>
    <property type="evidence" value="ECO:0007669"/>
    <property type="project" value="InterPro"/>
</dbReference>